<dbReference type="SUPFAM" id="SSF50182">
    <property type="entry name" value="Sm-like ribonucleoproteins"/>
    <property type="match status" value="1"/>
</dbReference>
<dbReference type="Gene3D" id="2.30.30.60">
    <property type="match status" value="1"/>
</dbReference>
<protein>
    <submittedName>
        <fullName evidence="11">Mechanosensitive ion channel protein MscS</fullName>
    </submittedName>
</protein>
<keyword evidence="12" id="KW-1185">Reference proteome</keyword>
<dbReference type="SUPFAM" id="SSF82689">
    <property type="entry name" value="Mechanosensitive channel protein MscS (YggB), C-terminal domain"/>
    <property type="match status" value="1"/>
</dbReference>
<name>A0A1Z4BPU4_9FLAO</name>
<dbReference type="PANTHER" id="PTHR30221">
    <property type="entry name" value="SMALL-CONDUCTANCE MECHANOSENSITIVE CHANNEL"/>
    <property type="match status" value="1"/>
</dbReference>
<dbReference type="Gene3D" id="3.30.70.100">
    <property type="match status" value="1"/>
</dbReference>
<accession>A0A1Z4BPU4</accession>
<evidence type="ECO:0000259" key="10">
    <source>
        <dbReference type="Pfam" id="PF21088"/>
    </source>
</evidence>
<comment type="subcellular location">
    <subcellularLocation>
        <location evidence="1">Cell membrane</location>
        <topology evidence="1">Multi-pass membrane protein</topology>
    </subcellularLocation>
</comment>
<feature type="domain" description="Mechanosensitive ion channel transmembrane helices 2/3" evidence="10">
    <location>
        <begin position="74"/>
        <end position="117"/>
    </location>
</feature>
<evidence type="ECO:0000259" key="8">
    <source>
        <dbReference type="Pfam" id="PF00924"/>
    </source>
</evidence>
<gene>
    <name evidence="11" type="ORF">CBG49_09630</name>
</gene>
<dbReference type="InterPro" id="IPR011014">
    <property type="entry name" value="MscS_channel_TM-2"/>
</dbReference>
<feature type="transmembrane region" description="Helical" evidence="7">
    <location>
        <begin position="34"/>
        <end position="51"/>
    </location>
</feature>
<dbReference type="GO" id="GO:0008381">
    <property type="term" value="F:mechanosensitive monoatomic ion channel activity"/>
    <property type="evidence" value="ECO:0007669"/>
    <property type="project" value="InterPro"/>
</dbReference>
<dbReference type="InterPro" id="IPR023408">
    <property type="entry name" value="MscS_beta-dom_sf"/>
</dbReference>
<evidence type="ECO:0000313" key="11">
    <source>
        <dbReference type="EMBL" id="ASF43317.1"/>
    </source>
</evidence>
<dbReference type="InterPro" id="IPR006685">
    <property type="entry name" value="MscS_channel_2nd"/>
</dbReference>
<reference evidence="12" key="1">
    <citation type="submission" date="2017-06" db="EMBL/GenBank/DDBJ databases">
        <title>Complete genome sequence of Capnocytophaga sp. KCOM 1579 (=ChDC OS43) isolated from a human refractory periapical abscess lesion.</title>
        <authorList>
            <person name="Kook J.-K."/>
            <person name="Park S.-N."/>
            <person name="Lim Y.K."/>
            <person name="Roh H."/>
        </authorList>
    </citation>
    <scope>NUCLEOTIDE SEQUENCE [LARGE SCALE GENOMIC DNA]</scope>
    <source>
        <strain evidence="12">ChDC OS43</strain>
    </source>
</reference>
<feature type="transmembrane region" description="Helical" evidence="7">
    <location>
        <begin position="72"/>
        <end position="91"/>
    </location>
</feature>
<dbReference type="Pfam" id="PF00924">
    <property type="entry name" value="MS_channel_2nd"/>
    <property type="match status" value="1"/>
</dbReference>
<dbReference type="PANTHER" id="PTHR30221:SF1">
    <property type="entry name" value="SMALL-CONDUCTANCE MECHANOSENSITIVE CHANNEL"/>
    <property type="match status" value="1"/>
</dbReference>
<proteinExistence type="inferred from homology"/>
<evidence type="ECO:0000256" key="2">
    <source>
        <dbReference type="ARBA" id="ARBA00008017"/>
    </source>
</evidence>
<dbReference type="Proteomes" id="UP000197007">
    <property type="component" value="Chromosome"/>
</dbReference>
<dbReference type="InterPro" id="IPR008910">
    <property type="entry name" value="MSC_TM_helix"/>
</dbReference>
<dbReference type="Pfam" id="PF05552">
    <property type="entry name" value="MS_channel_1st_1"/>
    <property type="match status" value="1"/>
</dbReference>
<dbReference type="EMBL" id="CP022022">
    <property type="protein sequence ID" value="ASF43317.1"/>
    <property type="molecule type" value="Genomic_DNA"/>
</dbReference>
<evidence type="ECO:0000256" key="3">
    <source>
        <dbReference type="ARBA" id="ARBA00022475"/>
    </source>
</evidence>
<dbReference type="InterPro" id="IPR049278">
    <property type="entry name" value="MS_channel_C"/>
</dbReference>
<keyword evidence="4 7" id="KW-0812">Transmembrane</keyword>
<dbReference type="InterPro" id="IPR011066">
    <property type="entry name" value="MscS_channel_C_sf"/>
</dbReference>
<evidence type="ECO:0000256" key="1">
    <source>
        <dbReference type="ARBA" id="ARBA00004651"/>
    </source>
</evidence>
<dbReference type="InterPro" id="IPR049142">
    <property type="entry name" value="MS_channel_1st"/>
</dbReference>
<feature type="domain" description="Mechanosensitive ion channel MscS" evidence="8">
    <location>
        <begin position="119"/>
        <end position="184"/>
    </location>
</feature>
<dbReference type="Gene3D" id="1.10.287.1260">
    <property type="match status" value="1"/>
</dbReference>
<feature type="transmembrane region" description="Helical" evidence="7">
    <location>
        <begin position="97"/>
        <end position="116"/>
    </location>
</feature>
<dbReference type="AlphaFoldDB" id="A0A1Z4BPU4"/>
<comment type="similarity">
    <text evidence="2">Belongs to the MscS (TC 1.A.23) family.</text>
</comment>
<keyword evidence="5 7" id="KW-1133">Transmembrane helix</keyword>
<dbReference type="Pfam" id="PF21088">
    <property type="entry name" value="MS_channel_1st"/>
    <property type="match status" value="1"/>
</dbReference>
<evidence type="ECO:0000313" key="12">
    <source>
        <dbReference type="Proteomes" id="UP000197007"/>
    </source>
</evidence>
<dbReference type="InterPro" id="IPR045275">
    <property type="entry name" value="MscS_archaea/bacteria_type"/>
</dbReference>
<dbReference type="SUPFAM" id="SSF82861">
    <property type="entry name" value="Mechanosensitive channel protein MscS (YggB), transmembrane region"/>
    <property type="match status" value="1"/>
</dbReference>
<dbReference type="Pfam" id="PF21082">
    <property type="entry name" value="MS_channel_3rd"/>
    <property type="match status" value="1"/>
</dbReference>
<evidence type="ECO:0000256" key="6">
    <source>
        <dbReference type="ARBA" id="ARBA00023136"/>
    </source>
</evidence>
<evidence type="ECO:0000259" key="9">
    <source>
        <dbReference type="Pfam" id="PF21082"/>
    </source>
</evidence>
<organism evidence="11 12">
    <name type="scientific">Capnocytophaga endodontalis</name>
    <dbReference type="NCBI Taxonomy" id="2708117"/>
    <lineage>
        <taxon>Bacteria</taxon>
        <taxon>Pseudomonadati</taxon>
        <taxon>Bacteroidota</taxon>
        <taxon>Flavobacteriia</taxon>
        <taxon>Flavobacteriales</taxon>
        <taxon>Flavobacteriaceae</taxon>
        <taxon>Capnocytophaga</taxon>
    </lineage>
</organism>
<dbReference type="KEGG" id="capn:CBG49_09630"/>
<dbReference type="RefSeq" id="WP_088594328.1">
    <property type="nucleotide sequence ID" value="NZ_CP022022.1"/>
</dbReference>
<evidence type="ECO:0000256" key="4">
    <source>
        <dbReference type="ARBA" id="ARBA00022692"/>
    </source>
</evidence>
<dbReference type="GO" id="GO:0005886">
    <property type="term" value="C:plasma membrane"/>
    <property type="evidence" value="ECO:0007669"/>
    <property type="project" value="UniProtKB-SubCell"/>
</dbReference>
<keyword evidence="6 7" id="KW-0472">Membrane</keyword>
<evidence type="ECO:0000256" key="5">
    <source>
        <dbReference type="ARBA" id="ARBA00022989"/>
    </source>
</evidence>
<dbReference type="InterPro" id="IPR010920">
    <property type="entry name" value="LSM_dom_sf"/>
</dbReference>
<feature type="domain" description="Mechanosensitive ion channel MscS C-terminal" evidence="9">
    <location>
        <begin position="192"/>
        <end position="277"/>
    </location>
</feature>
<sequence length="289" mass="32564">MKNGIVNDYINIIEVFTKKIHLWIQLFIDKTPNIVIALLVFILGFYLSRLIKKIAIRILERRGVKPSSRIMLGNIISVLVVITFFMFSLNILDLENMFKTILAGAGVAGLAIGLALQGTLSNTFSGITLSFSKSIRIGHQIETMGYTGTIEDINLRTIKLKMADGNYVSIPNKLIVDNPMKNYSESDTANVLVTCGVGYESDLEQVKILTETTIRKMMQQKELDTAISFYYTEFADSAINFIVYFTIPSKKLSESFLYKSEAIMAIKKCFDAHNINIPFPIRTVQMDKQ</sequence>
<evidence type="ECO:0000256" key="7">
    <source>
        <dbReference type="SAM" id="Phobius"/>
    </source>
</evidence>
<keyword evidence="3" id="KW-1003">Cell membrane</keyword>